<reference evidence="2 3" key="1">
    <citation type="submission" date="2024-02" db="UniProtKB">
        <authorList>
            <consortium name="WormBaseParasite"/>
        </authorList>
    </citation>
    <scope>IDENTIFICATION</scope>
</reference>
<evidence type="ECO:0000313" key="1">
    <source>
        <dbReference type="Proteomes" id="UP000887575"/>
    </source>
</evidence>
<dbReference type="InterPro" id="IPR024453">
    <property type="entry name" value="Peptidase_C92"/>
</dbReference>
<organism evidence="1 3">
    <name type="scientific">Mesorhabditis belari</name>
    <dbReference type="NCBI Taxonomy" id="2138241"/>
    <lineage>
        <taxon>Eukaryota</taxon>
        <taxon>Metazoa</taxon>
        <taxon>Ecdysozoa</taxon>
        <taxon>Nematoda</taxon>
        <taxon>Chromadorea</taxon>
        <taxon>Rhabditida</taxon>
        <taxon>Rhabditina</taxon>
        <taxon>Rhabditomorpha</taxon>
        <taxon>Rhabditoidea</taxon>
        <taxon>Rhabditidae</taxon>
        <taxon>Mesorhabditinae</taxon>
        <taxon>Mesorhabditis</taxon>
    </lineage>
</organism>
<dbReference type="WBParaSite" id="MBELARI_LOCUS1364">
    <property type="protein sequence ID" value="MBELARI_LOCUS1364"/>
    <property type="gene ID" value="MBELARI_LOCUS1364"/>
</dbReference>
<dbReference type="SUPFAM" id="SSF54001">
    <property type="entry name" value="Cysteine proteinases"/>
    <property type="match status" value="1"/>
</dbReference>
<dbReference type="WBParaSite" id="MBELARI_LOCUS12778">
    <property type="protein sequence ID" value="MBELARI_LOCUS12778"/>
    <property type="gene ID" value="MBELARI_LOCUS12778"/>
</dbReference>
<dbReference type="AlphaFoldDB" id="A0AAF3EI00"/>
<evidence type="ECO:0000313" key="2">
    <source>
        <dbReference type="WBParaSite" id="MBELARI_LOCUS12778"/>
    </source>
</evidence>
<dbReference type="InterPro" id="IPR038765">
    <property type="entry name" value="Papain-like_cys_pep_sf"/>
</dbReference>
<dbReference type="Pfam" id="PF05708">
    <property type="entry name" value="Peptidase_C92"/>
    <property type="match status" value="1"/>
</dbReference>
<keyword evidence="1" id="KW-1185">Reference proteome</keyword>
<evidence type="ECO:0000313" key="3">
    <source>
        <dbReference type="WBParaSite" id="MBELARI_LOCUS1364"/>
    </source>
</evidence>
<protein>
    <submittedName>
        <fullName evidence="2 3">Permuted papain-like amidase enzyme, YaeF/YiiX, C92 family</fullName>
    </submittedName>
</protein>
<proteinExistence type="predicted"/>
<accession>A0AAF3EI00</accession>
<sequence>MNPFSRGFLIFFFKKPTENTFERAVIDVVDVPSIDLDPHHVGICLGDDLLIHAPTIGVKKETIKEALSRSKPEAYEIWRFRDGTIDGKGLERALSFAESKAGCEYNDIFSPNFRNSKGQESYYCSQLVAESFKADFPCEPMNFRGKNGDFLQYWVEYFAKRHQEIPQDQPGSHPAKIRKAECLERVTRVDLRDSARL</sequence>
<dbReference type="Proteomes" id="UP000887575">
    <property type="component" value="Unassembled WGS sequence"/>
</dbReference>
<dbReference type="Gene3D" id="3.90.1720.10">
    <property type="entry name" value="endopeptidase domain like (from Nostoc punctiforme)"/>
    <property type="match status" value="1"/>
</dbReference>
<name>A0AAF3EI00_9BILA</name>